<organism evidence="3 4">
    <name type="scientific">Mycoplasmopsis synoviae</name>
    <name type="common">Mycoplasma synoviae</name>
    <dbReference type="NCBI Taxonomy" id="2109"/>
    <lineage>
        <taxon>Bacteria</taxon>
        <taxon>Bacillati</taxon>
        <taxon>Mycoplasmatota</taxon>
        <taxon>Mycoplasmoidales</taxon>
        <taxon>Metamycoplasmataceae</taxon>
        <taxon>Mycoplasmopsis</taxon>
    </lineage>
</organism>
<dbReference type="EMBL" id="CP107525">
    <property type="protein sequence ID" value="UZW64226.1"/>
    <property type="molecule type" value="Genomic_DNA"/>
</dbReference>
<feature type="coiled-coil region" evidence="1">
    <location>
        <begin position="524"/>
        <end position="551"/>
    </location>
</feature>
<feature type="signal peptide" evidence="2">
    <location>
        <begin position="1"/>
        <end position="21"/>
    </location>
</feature>
<protein>
    <submittedName>
        <fullName evidence="3">GDSL-type esterase/lipase family protein</fullName>
    </submittedName>
</protein>
<dbReference type="Proteomes" id="UP001164481">
    <property type="component" value="Chromosome"/>
</dbReference>
<proteinExistence type="predicted"/>
<evidence type="ECO:0000313" key="3">
    <source>
        <dbReference type="EMBL" id="UZW64226.1"/>
    </source>
</evidence>
<gene>
    <name evidence="3" type="ORF">OIE46_02455</name>
</gene>
<keyword evidence="2" id="KW-0732">Signal</keyword>
<evidence type="ECO:0000256" key="2">
    <source>
        <dbReference type="SAM" id="SignalP"/>
    </source>
</evidence>
<keyword evidence="1" id="KW-0175">Coiled coil</keyword>
<reference evidence="3" key="1">
    <citation type="submission" date="2022-10" db="EMBL/GenBank/DDBJ databases">
        <authorList>
            <person name="Wei X."/>
        </authorList>
    </citation>
    <scope>NUCLEOTIDE SEQUENCE</scope>
    <source>
        <strain evidence="3">SD2</strain>
    </source>
</reference>
<dbReference type="RefSeq" id="WP_219050043.1">
    <property type="nucleotide sequence ID" value="NZ_CP069379.1"/>
</dbReference>
<dbReference type="GO" id="GO:0016788">
    <property type="term" value="F:hydrolase activity, acting on ester bonds"/>
    <property type="evidence" value="ECO:0007669"/>
    <property type="project" value="InterPro"/>
</dbReference>
<name>A0AAX3F031_MYCSY</name>
<dbReference type="Pfam" id="PF00657">
    <property type="entry name" value="Lipase_GDSL"/>
    <property type="match status" value="1"/>
</dbReference>
<feature type="chain" id="PRO_5043421606" evidence="2">
    <location>
        <begin position="22"/>
        <end position="3917"/>
    </location>
</feature>
<evidence type="ECO:0000256" key="1">
    <source>
        <dbReference type="SAM" id="Coils"/>
    </source>
</evidence>
<evidence type="ECO:0000313" key="4">
    <source>
        <dbReference type="Proteomes" id="UP001164481"/>
    </source>
</evidence>
<dbReference type="InterPro" id="IPR001087">
    <property type="entry name" value="GDSL"/>
</dbReference>
<accession>A0AAX3F031</accession>
<reference evidence="3" key="2">
    <citation type="submission" date="2022-11" db="EMBL/GenBank/DDBJ databases">
        <title>complete genomes of mycoplasma synoviae ZX313 strain and SD2 strain.</title>
        <authorList>
            <person name="Zhong Q."/>
        </authorList>
    </citation>
    <scope>NUCLEOTIDE SEQUENCE</scope>
    <source>
        <strain evidence="3">SD2</strain>
    </source>
</reference>
<sequence length="3917" mass="438325">MEKKKLVKGTALALLSTGGVAGLIAIAVTEAPGSSKPILKVDPGSREEHKIEYETIVQKPGSDKDDKEKNGRSYEDLLNSDANRLFNGDNDQRTEKQISKKLVLANDKVNYIALGDSIAAGFDGSLDKDYQGQKEESGAISGVGYPAFLARLLNGDNNRVTDFKNYAVSGSRILDWINLLGINYGTQDASQVATQLSQYFGKDYQSVAEDLKARLKNANLVTISLGGNDLFSLVFESLKSLNLSSLVESLLGNNPTYSDVIGAVNNLYKAIVPEIKKRYVTLLANLRVLAPKANINIIGYTMPFLRLKKTIDSILGNFSGMNISVSDTLLSYINGLLKSLAQPNNDIYYVDTWNSDFYSQNARLLSDTFLDIHGNMNSYKRMAMDIYLKLTTADTNLSSYGNSSYDFTEKFIKSDLTTLNYQIQVNNKNLNSIFGANSLAYLNNKGIYELQALSKRNVGNYPNRIFEIGRQLNYVFIDFLTSLIYTNKAGSSNKENADLIKLLMQKDEFGNYKIASLIESIARSNGVQNILNNIQNELDELDKQNKLDLNSLIRVLLKSVSRESDVVSLVKAVVSSDFVDQNSDELSQKIGAWLTAFARDFKGLAINIATNFVARSQVGDFVSVEDLKLLIEQFFDSPSFNSLLKNVVSAVFTNKALFKDAQTYDDLARAIFGNKEINQKIANDLYELLKATLNNSSFSKLVSEFVFKFLKSQKLDNNLTQEKVTKLVADLLKWTNSYNKLNDLLKGVVATYLDSVATKGLNTSLEAVSNLALTSLRKEFNSVEESITGVVNSLAESNLVTENKETLKTLVVNLVNGLNNVSLNKLLSLFLKDEGKLNSFLTNKDLKNLFSVVADNDQSKKILVQVVSDLIDNFDKFKNAKTTDDLFKAVLGSLNLDKLQEESKDFISNLLKNPSFQASVSGLLSNALGSTLAEDPKVKTLLDSLVKNLPTLLEGINLDEKFLKTTFGVLKEAKQSSWGLEQTWNKLLENANSQVTKVLEGNLSNLVTKLLTDSQISKDKDSLNKVIFGLYKNLKDSDSLTNLIVSQVENLSKTTPLLNGLSKEALEKVVTLILNSPQTDSLVKKVIESLTKDTEWTSLLDNPLKLVEHLLKDKDFVTALKDPSLELLKTLVTNSNFNSLASTLLTNLLTQYGVTLDPVKLNSLSLSLTNDLFPFLKDSGILDKATKFFFDDLAKTQNLLKTVNNLTSNLASLVNFSDYSVFKSLVKSDFFKNQKSTIKDIAKQVATSLLANEDFVKNNLLSLDVVKKLTTSFGLLDDAALKLLKAVFNTPNFKETTNLLLDKVFDSLDKIDSTNSYLDLLKLIFGDDDFNTKFVTAFKKTLVDFSQDPQFKTQVASVLTSIVSSDSNKLSTLLDKITDKEGFLSSLVGLVKPLDENLDLVSSTLNLVLAKLKNASSLNLNMLTSEVLSNLKSLLDLGSQEKVVNLLKAVLNDPEVQKQKDNYVQFVKNAAKFALNNLDVTNLVWDSLPQGLKNALTSAFVSEGTLKDALEKVLKNEAVVDLVANATKYFLDNPTSLSDAKTYVDVLKTYLKNNKNTLKADLSKLVNVSLNLTEVKKAVNEFLWNLLNKNNLTNGITKEQLEKLTNDVLAWSGSYSKFETLFDSLVDGFVNGHFTGAGSSVDLVSLVTNSLSTSFGNLPDFAAEVLSSLAGSSALTENKDVLKKLLSNVADNLSTFNLESLLSTLVKNTPVNDFVSNSDLNKLLNIVLGTEQSKTLLKSLLGSVVDNLDSLKGATSANDLFTKLLKVVDFDTLKTQSENFFSNLLSDTKMQDALFDLVKGFLKPAKLENYKDALKALKVLVKQLPELVKHFSLDKEFIDLAFNTLKDAKDKNLNLDQTWAELSKKLSEKVNSLLGTKFKDIAKWLLNNAEVNKNKTGLNNLLYGLFTFAKDKNLLNSLLLSQLKKLKQSNPLFNNVSSSALSGALTTLLNSSEFNVALKSALALLTKDSSWVDKLDKPLDLINHFVSDDKFVNTLKTQSLNLVKTLLSNANFKSVLSQILTNLLKQYKLNLDASKVKALVDSLSTDLYAFLQSNWILEKVNTFFFTDLAKTKNLLTTLNNLTSQFSSFFDLTDYNLFKKLVTSKFFKSQKETLKDLVKQASTTLLKDANFVKTNLLNFEPVKNLVSSLGLSNDSAAKVLNLVVSDSKFAEATKLLIDRVFTSLGEVDKTKSYLDLLKEVFNDSTFKTNFVSKFKDALLSLTQNSDFKSEVSKVVLSIINKDPKLSTLLNNVTNKEQFLSSVIGLFKPLDQNLNLVSNVVNLLLGKLSNPQKLNLNSILASVTNDLKSVVDLSNEKTLINLLKTVLKDSEVKKQRNNYVQFVKNAVDYAVKNLNLPELVWNNLPQNAKNLLNREFVSEKEFKDLLSAVLRNNSTATLVTNFATYFLNNPNSLDNANSLVDVLKTYLKAQNSKFKTDLNNLVKSSLNLTEFKNAVNDVLWKLLTKHQLTTNLTKEKVGKLSGDLLAWAGSYDKVGEILNSAINKFLDLYANDRNNNKNWDIWHLVNNAVTSKFGNVTSFATDALSSFAKSNAVENNKDTLKTLFTNVIDKLESFDYNALLNVLLKDNPVNKFVSSSDLNTLLKAVFSNGAAKELLKKLANNLVDNFKEFKNVKNLNDLLTSLLKALDFNQLKVNAHTLFDSLLGNEKVQNALVNVAKNFLAPAKLNSDTKVINHLKVIIGELPRLLTKFRLNVDVAVKSLENSKNKKTTLDQTWNSMLSDASVQVEVMFKTQFKPLIKWVLDNKEISKDKKSLSKLIYGIYVFAKDNHVLNNAISSQVDNLTKNLDLLKNVSKDSLVKMLNTLLNNSDFDSIVKSAFDVLTKDSSWIDLLDDPVKLFNYFVKDSTFLTKLKTPALNLVKTLVSDNNLKAVLKVVLNNFLNKYGVKVEQNKVDKLVDSLAKDFYPFIESNGILTKVTDFFFKDLQTTKNVLTTFNNLSSKLVELANLNDYTVFKNFISSNFFANQKDTIKDIVKKLITNLSNNPEFIKSSLLNFGFVKQLVSQFNLSQDTLATTLQLALKNESMQKVVNTLVDRVFAATDSIKSTSSYNDLLKLIFNDKSVNATLVKDIKEAFLGLTQDSSFRDLLSNLLVSYVDNDPKLKPLFKGINDKKGLVGALLSVLKPVDKQLNLISPFLNKSLEELSKASAQTDLNKVVQVSLTALQNVFSKDNETKVVNLLKTLINEKELFLNRIQLSTLMKNMIKQMQSTFDLGTILWNGLDSNLRNQVQDKALDQGAFVKFVNTVFQNVKLGDQADRIFNYVFNTRKSNPLKDVTTYFGVFKKYVKDNQHALVIDLQNFILDAVKNPKVQGALNDALWSVLTKWGINKSKALTDAILKTTSNLSSFLESTQIPVLLGKMIRDAVLKSSNFTEVTNQVNATMKDYLPFNDFSFVAKILRNATFSNNKALYKNAVNDLLQQILRSRDSVKRIATKLNVARILGFKDETRVNELVAGALSDSHVRNLATTFSNYILDRITDFSNANSFGEAINKLFRENSQVSNYVKNEIIAWVRDLMTSKDKKIYDGIAAILVQKLNENRWKLRNSDIPVISNFVQGFLAGVAKNSPNNDYASRIIDSVYQAVKNVDYTKSENIMQTMTSSLKEGLVALFLTSDKKSISLNSILRKKDWVQTIISSIGNQNYVAFINLLFDRSDSRRNTGIFPELRRILTPEEYASPHQGGSNSGGGAAAQGYGLSLDTNLIWAVSQGFKEFIGTFFIPMWEGLFNDYIKLSYNARKSFDYKNNANYKAMFRLSTLFLWFLRTQPGISNYMYWSYANAFTVSNFVAYGLWWAQDEVLKRKYSNGRSYRDNILRSRPSDRQLKTIGMEYWYNHARYHWYYIFGYTENVNIYNYRPSQMLAYVYYENKKRFDRNWRSFKVSYILYLALELGRMPENANDFKLKNW</sequence>